<gene>
    <name evidence="3" type="ORF">RSO01_12200</name>
</gene>
<dbReference type="OrthoDB" id="9815514at2"/>
<dbReference type="InterPro" id="IPR015000">
    <property type="entry name" value="EipB-like"/>
</dbReference>
<keyword evidence="3" id="KW-0547">Nucleotide-binding</keyword>
<keyword evidence="3" id="KW-0067">ATP-binding</keyword>
<keyword evidence="2" id="KW-0732">Signal</keyword>
<organism evidence="3 4">
    <name type="scientific">Reyranella soli</name>
    <dbReference type="NCBI Taxonomy" id="1230389"/>
    <lineage>
        <taxon>Bacteria</taxon>
        <taxon>Pseudomonadati</taxon>
        <taxon>Pseudomonadota</taxon>
        <taxon>Alphaproteobacteria</taxon>
        <taxon>Hyphomicrobiales</taxon>
        <taxon>Reyranellaceae</taxon>
        <taxon>Reyranella</taxon>
    </lineage>
</organism>
<keyword evidence="4" id="KW-1185">Reference proteome</keyword>
<name>A0A512N4Y5_9HYPH</name>
<dbReference type="Pfam" id="PF08904">
    <property type="entry name" value="EipB_like"/>
    <property type="match status" value="1"/>
</dbReference>
<sequence length="272" mass="29283">MLNIRLLTPMSLLMAAATLAPAAAQDFAPHRAVYAVSALDRGKPGTGTTGTYAYELKLTCDGGYVVNQRLRLETAGGRGAVASEQQSQMTESRDGKKLRFDHRTTAGGRQTSVVKGEALIGEDGKGEARFTDPEGQSVALPATTLFPVAIARETIRQAKAGEQGFDAQFFFGEKVKPPQSVNILIGKLPKRLADVKIPEGGEQLADGRTRIYYRAGFFDAQADGKGQGEPAYEMSSVTLDNGVELYGTHEESDGGIEYRITRLEPLPKPECK</sequence>
<dbReference type="Proteomes" id="UP000321058">
    <property type="component" value="Unassembled WGS sequence"/>
</dbReference>
<evidence type="ECO:0000256" key="2">
    <source>
        <dbReference type="SAM" id="SignalP"/>
    </source>
</evidence>
<feature type="signal peptide" evidence="2">
    <location>
        <begin position="1"/>
        <end position="22"/>
    </location>
</feature>
<protein>
    <submittedName>
        <fullName evidence="3">ATP-binding protein</fullName>
    </submittedName>
</protein>
<dbReference type="AlphaFoldDB" id="A0A512N4Y5"/>
<evidence type="ECO:0000256" key="1">
    <source>
        <dbReference type="SAM" id="MobiDB-lite"/>
    </source>
</evidence>
<comment type="caution">
    <text evidence="3">The sequence shown here is derived from an EMBL/GenBank/DDBJ whole genome shotgun (WGS) entry which is preliminary data.</text>
</comment>
<reference evidence="3 4" key="1">
    <citation type="submission" date="2019-07" db="EMBL/GenBank/DDBJ databases">
        <title>Whole genome shotgun sequence of Reyranella soli NBRC 108950.</title>
        <authorList>
            <person name="Hosoyama A."/>
            <person name="Uohara A."/>
            <person name="Ohji S."/>
            <person name="Ichikawa N."/>
        </authorList>
    </citation>
    <scope>NUCLEOTIDE SEQUENCE [LARGE SCALE GENOMIC DNA]</scope>
    <source>
        <strain evidence="3 4">NBRC 108950</strain>
    </source>
</reference>
<feature type="region of interest" description="Disordered" evidence="1">
    <location>
        <begin position="77"/>
        <end position="96"/>
    </location>
</feature>
<dbReference type="EMBL" id="BKAJ01000021">
    <property type="protein sequence ID" value="GEP54054.1"/>
    <property type="molecule type" value="Genomic_DNA"/>
</dbReference>
<dbReference type="GO" id="GO:0005524">
    <property type="term" value="F:ATP binding"/>
    <property type="evidence" value="ECO:0007669"/>
    <property type="project" value="UniProtKB-KW"/>
</dbReference>
<dbReference type="RefSeq" id="WP_147147243.1">
    <property type="nucleotide sequence ID" value="NZ_BKAJ01000021.1"/>
</dbReference>
<accession>A0A512N4Y5</accession>
<evidence type="ECO:0000313" key="3">
    <source>
        <dbReference type="EMBL" id="GEP54054.1"/>
    </source>
</evidence>
<proteinExistence type="predicted"/>
<feature type="chain" id="PRO_5022135000" evidence="2">
    <location>
        <begin position="23"/>
        <end position="272"/>
    </location>
</feature>
<evidence type="ECO:0000313" key="4">
    <source>
        <dbReference type="Proteomes" id="UP000321058"/>
    </source>
</evidence>